<dbReference type="InterPro" id="IPR050367">
    <property type="entry name" value="APC_superfamily"/>
</dbReference>
<evidence type="ECO:0000256" key="2">
    <source>
        <dbReference type="ARBA" id="ARBA00022692"/>
    </source>
</evidence>
<evidence type="ECO:0000259" key="6">
    <source>
        <dbReference type="Pfam" id="PF00324"/>
    </source>
</evidence>
<name>A0A7H2BLG4_9MICC</name>
<evidence type="ECO:0000313" key="8">
    <source>
        <dbReference type="Proteomes" id="UP000516421"/>
    </source>
</evidence>
<organism evidence="7 8">
    <name type="scientific">Rothia amarae</name>
    <dbReference type="NCBI Taxonomy" id="169480"/>
    <lineage>
        <taxon>Bacteria</taxon>
        <taxon>Bacillati</taxon>
        <taxon>Actinomycetota</taxon>
        <taxon>Actinomycetes</taxon>
        <taxon>Micrococcales</taxon>
        <taxon>Micrococcaceae</taxon>
        <taxon>Rothia</taxon>
    </lineage>
</organism>
<sequence>MTTSSSELKRSLSMSKLIFMGLVFIGPLAPIGIFGTLDAKSNGAVATVYLVATFALALTGSSYMRMSREVPRADSVFAYANAGIGPRTGNIAGWMILLDYVLVPSIAFMIAGIGMAFCAMVGQAAGARIILDMSRSGQLPTALSKVSAKRQVPSLAVIVVAICSIGVSLWTSTRPDGLDLLSSLVNMGALVAFVLLHASVIGYYLVRQKASVRGTWFSHGVIPAVGALMFVFVIIAANPLAQIVAVIWLAVGLIYAIATRQFGKAEQNVPDLEEEPLIMQ</sequence>
<keyword evidence="3 5" id="KW-1133">Transmembrane helix</keyword>
<feature type="transmembrane region" description="Helical" evidence="5">
    <location>
        <begin position="241"/>
        <end position="258"/>
    </location>
</feature>
<evidence type="ECO:0000256" key="3">
    <source>
        <dbReference type="ARBA" id="ARBA00022989"/>
    </source>
</evidence>
<accession>A0A7H2BLG4</accession>
<dbReference type="InterPro" id="IPR004841">
    <property type="entry name" value="AA-permease/SLC12A_dom"/>
</dbReference>
<dbReference type="Proteomes" id="UP000516421">
    <property type="component" value="Chromosome"/>
</dbReference>
<keyword evidence="2 5" id="KW-0812">Transmembrane</keyword>
<feature type="transmembrane region" description="Helical" evidence="5">
    <location>
        <begin position="17"/>
        <end position="37"/>
    </location>
</feature>
<dbReference type="RefSeq" id="WP_190618095.1">
    <property type="nucleotide sequence ID" value="NZ_CP061538.1"/>
</dbReference>
<feature type="transmembrane region" description="Helical" evidence="5">
    <location>
        <begin position="43"/>
        <end position="64"/>
    </location>
</feature>
<dbReference type="PANTHER" id="PTHR42770:SF16">
    <property type="entry name" value="AMINO ACID PERMEASE"/>
    <property type="match status" value="1"/>
</dbReference>
<reference evidence="7 8" key="1">
    <citation type="submission" date="2020-09" db="EMBL/GenBank/DDBJ databases">
        <title>Investigation of environmental microbe.</title>
        <authorList>
            <person name="Ou Y."/>
            <person name="Kang Q."/>
        </authorList>
    </citation>
    <scope>NUCLEOTIDE SEQUENCE [LARGE SCALE GENOMIC DNA]</scope>
    <source>
        <strain evidence="7 8">KJZ-9</strain>
    </source>
</reference>
<evidence type="ECO:0000256" key="5">
    <source>
        <dbReference type="SAM" id="Phobius"/>
    </source>
</evidence>
<dbReference type="KEGG" id="rama:IDM48_03605"/>
<dbReference type="AlphaFoldDB" id="A0A7H2BLG4"/>
<proteinExistence type="predicted"/>
<feature type="transmembrane region" description="Helical" evidence="5">
    <location>
        <begin position="184"/>
        <end position="204"/>
    </location>
</feature>
<gene>
    <name evidence="7" type="ORF">IDM48_03605</name>
</gene>
<protein>
    <submittedName>
        <fullName evidence="7">Amino acid permease</fullName>
    </submittedName>
</protein>
<feature type="transmembrane region" description="Helical" evidence="5">
    <location>
        <begin position="152"/>
        <end position="172"/>
    </location>
</feature>
<feature type="transmembrane region" description="Helical" evidence="5">
    <location>
        <begin position="76"/>
        <end position="97"/>
    </location>
</feature>
<keyword evidence="4 5" id="KW-0472">Membrane</keyword>
<dbReference type="Gene3D" id="1.20.1740.10">
    <property type="entry name" value="Amino acid/polyamine transporter I"/>
    <property type="match status" value="1"/>
</dbReference>
<evidence type="ECO:0000256" key="1">
    <source>
        <dbReference type="ARBA" id="ARBA00004141"/>
    </source>
</evidence>
<dbReference type="PANTHER" id="PTHR42770">
    <property type="entry name" value="AMINO ACID TRANSPORTER-RELATED"/>
    <property type="match status" value="1"/>
</dbReference>
<evidence type="ECO:0000256" key="4">
    <source>
        <dbReference type="ARBA" id="ARBA00023136"/>
    </source>
</evidence>
<dbReference type="EMBL" id="CP061538">
    <property type="protein sequence ID" value="QNV40510.1"/>
    <property type="molecule type" value="Genomic_DNA"/>
</dbReference>
<evidence type="ECO:0000313" key="7">
    <source>
        <dbReference type="EMBL" id="QNV40510.1"/>
    </source>
</evidence>
<feature type="transmembrane region" description="Helical" evidence="5">
    <location>
        <begin position="103"/>
        <end position="131"/>
    </location>
</feature>
<dbReference type="Pfam" id="PF00324">
    <property type="entry name" value="AA_permease"/>
    <property type="match status" value="1"/>
</dbReference>
<keyword evidence="8" id="KW-1185">Reference proteome</keyword>
<feature type="transmembrane region" description="Helical" evidence="5">
    <location>
        <begin position="216"/>
        <end position="235"/>
    </location>
</feature>
<dbReference type="GO" id="GO:0022857">
    <property type="term" value="F:transmembrane transporter activity"/>
    <property type="evidence" value="ECO:0007669"/>
    <property type="project" value="InterPro"/>
</dbReference>
<comment type="subcellular location">
    <subcellularLocation>
        <location evidence="1">Membrane</location>
        <topology evidence="1">Multi-pass membrane protein</topology>
    </subcellularLocation>
</comment>
<dbReference type="GO" id="GO:0005886">
    <property type="term" value="C:plasma membrane"/>
    <property type="evidence" value="ECO:0007669"/>
    <property type="project" value="UniProtKB-SubCell"/>
</dbReference>
<feature type="domain" description="Amino acid permease/ SLC12A" evidence="6">
    <location>
        <begin position="118"/>
        <end position="248"/>
    </location>
</feature>